<comment type="caution">
    <text evidence="1">The sequence shown here is derived from an EMBL/GenBank/DDBJ whole genome shotgun (WGS) entry which is preliminary data.</text>
</comment>
<dbReference type="RefSeq" id="XP_013325812.1">
    <property type="nucleotide sequence ID" value="XM_013470358.1"/>
</dbReference>
<dbReference type="AlphaFoldDB" id="A0A0F4YM81"/>
<dbReference type="OrthoDB" id="2787676at2759"/>
<protein>
    <submittedName>
        <fullName evidence="1">Uncharacterized protein</fullName>
    </submittedName>
</protein>
<evidence type="ECO:0000313" key="2">
    <source>
        <dbReference type="Proteomes" id="UP000053958"/>
    </source>
</evidence>
<organism evidence="1 2">
    <name type="scientific">Rasamsonia emersonii (strain ATCC 16479 / CBS 393.64 / IMI 116815)</name>
    <dbReference type="NCBI Taxonomy" id="1408163"/>
    <lineage>
        <taxon>Eukaryota</taxon>
        <taxon>Fungi</taxon>
        <taxon>Dikarya</taxon>
        <taxon>Ascomycota</taxon>
        <taxon>Pezizomycotina</taxon>
        <taxon>Eurotiomycetes</taxon>
        <taxon>Eurotiomycetidae</taxon>
        <taxon>Eurotiales</taxon>
        <taxon>Trichocomaceae</taxon>
        <taxon>Rasamsonia</taxon>
    </lineage>
</organism>
<reference evidence="1 2" key="1">
    <citation type="submission" date="2015-04" db="EMBL/GenBank/DDBJ databases">
        <authorList>
            <person name="Heijne W.H."/>
            <person name="Fedorova N.D."/>
            <person name="Nierman W.C."/>
            <person name="Vollebregt A.W."/>
            <person name="Zhao Z."/>
            <person name="Wu L."/>
            <person name="Kumar M."/>
            <person name="Stam H."/>
            <person name="van den Berg M.A."/>
            <person name="Pel H.J."/>
        </authorList>
    </citation>
    <scope>NUCLEOTIDE SEQUENCE [LARGE SCALE GENOMIC DNA]</scope>
    <source>
        <strain evidence="1 2">CBS 393.64</strain>
    </source>
</reference>
<dbReference type="Proteomes" id="UP000053958">
    <property type="component" value="Unassembled WGS sequence"/>
</dbReference>
<keyword evidence="2" id="KW-1185">Reference proteome</keyword>
<proteinExistence type="predicted"/>
<name>A0A0F4YM81_RASE3</name>
<dbReference type="GeneID" id="25319118"/>
<dbReference type="EMBL" id="LASV01000371">
    <property type="protein sequence ID" value="KKA19200.1"/>
    <property type="molecule type" value="Genomic_DNA"/>
</dbReference>
<accession>A0A0F4YM81</accession>
<gene>
    <name evidence="1" type="ORF">T310_6836</name>
</gene>
<sequence>MVLRPRAIVQTKMRRAYRGVVEKAIEGNTWKKFSNPTASRGNTVWPKSQNDQESIGIRFDYDGEVSRSDGVYHKFQIQPNAGKIPSTFKDWRDNHGGTHAVMASAFVKKDGTKEDVWSGLERAADAIVGGLDSDD</sequence>
<evidence type="ECO:0000313" key="1">
    <source>
        <dbReference type="EMBL" id="KKA19200.1"/>
    </source>
</evidence>